<accession>A0A1C7M5Y3</accession>
<dbReference type="InterPro" id="IPR000300">
    <property type="entry name" value="IPPc"/>
</dbReference>
<dbReference type="OrthoDB" id="405996at2759"/>
<organism evidence="3 4">
    <name type="scientific">Grifola frondosa</name>
    <name type="common">Maitake</name>
    <name type="synonym">Polyporus frondosus</name>
    <dbReference type="NCBI Taxonomy" id="5627"/>
    <lineage>
        <taxon>Eukaryota</taxon>
        <taxon>Fungi</taxon>
        <taxon>Dikarya</taxon>
        <taxon>Basidiomycota</taxon>
        <taxon>Agaricomycotina</taxon>
        <taxon>Agaricomycetes</taxon>
        <taxon>Polyporales</taxon>
        <taxon>Grifolaceae</taxon>
        <taxon>Grifola</taxon>
    </lineage>
</organism>
<evidence type="ECO:0000313" key="4">
    <source>
        <dbReference type="Proteomes" id="UP000092993"/>
    </source>
</evidence>
<dbReference type="SMART" id="SM00128">
    <property type="entry name" value="IPPc"/>
    <property type="match status" value="1"/>
</dbReference>
<dbReference type="GO" id="GO:0004439">
    <property type="term" value="F:phosphatidylinositol-4,5-bisphosphate 5-phosphatase activity"/>
    <property type="evidence" value="ECO:0007669"/>
    <property type="project" value="TreeGrafter"/>
</dbReference>
<dbReference type="OMA" id="PHENSHH"/>
<dbReference type="EMBL" id="LUGG01000009">
    <property type="protein sequence ID" value="OBZ72330.1"/>
    <property type="molecule type" value="Genomic_DNA"/>
</dbReference>
<evidence type="ECO:0000259" key="2">
    <source>
        <dbReference type="SMART" id="SM00128"/>
    </source>
</evidence>
<feature type="region of interest" description="Disordered" evidence="1">
    <location>
        <begin position="1"/>
        <end position="24"/>
    </location>
</feature>
<keyword evidence="4" id="KW-1185">Reference proteome</keyword>
<sequence length="658" mass="72400">MTTRQPTCPASNEDFTLSMPPEAPAVRDSVPNAGRTGHSNVLARLQALFPSSPHAITSPLPQEISAQDDSSNLRSPALGRNIPPQQFFKVRILTWNMHDSLPKGDLEELLGVIPTQGFDPPDARPGPPSFPAEAAHPYHIVIVAGQECPSVSGIPMALGAGFKLKDKDKDKELSRSSHSLRVQDLEEAFHRRSYENDPTSPHENSHHPPSGWSSILEDWYCNSAGGAKTGRALNAFASDPTLNNGGTPRTSPYELLSKERMMGLYLAVYIHRDVKHLVKGTSKSAVTAGLIGGRVGNKGGVGVSLNINGTTFLFINAHLAGRMHHRIADLTKIKAELAVDDFLAANDPRLMAEDITDRFDFTFVFGDLNFRLDITRLHADWLISRKEYGQALAFDQLRRAMQSGEAFAGFNEAPINFPPTFNQIIWCPGTQVWTAAAARKAKEKWMALWAASDGDLKDGKPSRWRRSLTPSHKATPSVKDFAGSSVVDLSAATSSDDAANRSHKPSHSPEPKATLLGAENSHSIALSENDVNIDEDKGVYDSSNKQRVPSWCDRILWKSTVESESEDEDEHPSQPLRARIWQALRPSSLRSRKDSTWSITNETGHPASATDHDQATPRASTDERRNISTSVSSWMHHRPSPLPGHPMCNPIFRRPRTH</sequence>
<proteinExistence type="predicted"/>
<protein>
    <submittedName>
        <fullName evidence="3">Inositol polyphosphate 5-phosphatase</fullName>
    </submittedName>
</protein>
<evidence type="ECO:0000313" key="3">
    <source>
        <dbReference type="EMBL" id="OBZ72330.1"/>
    </source>
</evidence>
<dbReference type="InterPro" id="IPR036691">
    <property type="entry name" value="Endo/exonu/phosph_ase_sf"/>
</dbReference>
<dbReference type="STRING" id="5627.A0A1C7M5Y3"/>
<feature type="region of interest" description="Disordered" evidence="1">
    <location>
        <begin position="454"/>
        <end position="480"/>
    </location>
</feature>
<dbReference type="InterPro" id="IPR046985">
    <property type="entry name" value="IP5"/>
</dbReference>
<dbReference type="Proteomes" id="UP000092993">
    <property type="component" value="Unassembled WGS sequence"/>
</dbReference>
<feature type="region of interest" description="Disordered" evidence="1">
    <location>
        <begin position="591"/>
        <end position="658"/>
    </location>
</feature>
<gene>
    <name evidence="3" type="primary">Inpp5e</name>
    <name evidence="3" type="ORF">A0H81_07500</name>
</gene>
<dbReference type="Gene3D" id="3.60.10.10">
    <property type="entry name" value="Endonuclease/exonuclease/phosphatase"/>
    <property type="match status" value="1"/>
</dbReference>
<comment type="caution">
    <text evidence="3">The sequence shown here is derived from an EMBL/GenBank/DDBJ whole genome shotgun (WGS) entry which is preliminary data.</text>
</comment>
<reference evidence="3 4" key="1">
    <citation type="submission" date="2016-03" db="EMBL/GenBank/DDBJ databases">
        <title>Whole genome sequencing of Grifola frondosa 9006-11.</title>
        <authorList>
            <person name="Min B."/>
            <person name="Park H."/>
            <person name="Kim J.-G."/>
            <person name="Cho H."/>
            <person name="Oh Y.-L."/>
            <person name="Kong W.-S."/>
            <person name="Choi I.-G."/>
        </authorList>
    </citation>
    <scope>NUCLEOTIDE SEQUENCE [LARGE SCALE GENOMIC DNA]</scope>
    <source>
        <strain evidence="3 4">9006-11</strain>
    </source>
</reference>
<name>A0A1C7M5Y3_GRIFR</name>
<feature type="region of interest" description="Disordered" evidence="1">
    <location>
        <begin position="492"/>
        <end position="514"/>
    </location>
</feature>
<dbReference type="AlphaFoldDB" id="A0A1C7M5Y3"/>
<dbReference type="Pfam" id="PF22669">
    <property type="entry name" value="Exo_endo_phos2"/>
    <property type="match status" value="2"/>
</dbReference>
<feature type="compositionally biased region" description="Basic and acidic residues" evidence="1">
    <location>
        <begin position="610"/>
        <end position="626"/>
    </location>
</feature>
<dbReference type="SUPFAM" id="SSF56219">
    <property type="entry name" value="DNase I-like"/>
    <property type="match status" value="1"/>
</dbReference>
<evidence type="ECO:0000256" key="1">
    <source>
        <dbReference type="SAM" id="MobiDB-lite"/>
    </source>
</evidence>
<dbReference type="PANTHER" id="PTHR11200">
    <property type="entry name" value="INOSITOL 5-PHOSPHATASE"/>
    <property type="match status" value="1"/>
</dbReference>
<dbReference type="PANTHER" id="PTHR11200:SF275">
    <property type="entry name" value="LD06095P"/>
    <property type="match status" value="1"/>
</dbReference>
<feature type="domain" description="Inositol polyphosphate-related phosphatase" evidence="2">
    <location>
        <begin position="86"/>
        <end position="588"/>
    </location>
</feature>
<feature type="compositionally biased region" description="Polar residues" evidence="1">
    <location>
        <begin position="1"/>
        <end position="15"/>
    </location>
</feature>
<dbReference type="GO" id="GO:0046856">
    <property type="term" value="P:phosphatidylinositol dephosphorylation"/>
    <property type="evidence" value="ECO:0007669"/>
    <property type="project" value="InterPro"/>
</dbReference>